<dbReference type="Gene3D" id="3.40.50.1100">
    <property type="match status" value="2"/>
</dbReference>
<dbReference type="PANTHER" id="PTHR10314">
    <property type="entry name" value="CYSTATHIONINE BETA-SYNTHASE"/>
    <property type="match status" value="1"/>
</dbReference>
<dbReference type="STRING" id="1210063.GCA_001612665_00768"/>
<dbReference type="GO" id="GO:0006535">
    <property type="term" value="P:cysteine biosynthetic process from serine"/>
    <property type="evidence" value="ECO:0007669"/>
    <property type="project" value="InterPro"/>
</dbReference>
<evidence type="ECO:0000313" key="5">
    <source>
        <dbReference type="EMBL" id="TCJ97071.1"/>
    </source>
</evidence>
<dbReference type="Proteomes" id="UP000294856">
    <property type="component" value="Unassembled WGS sequence"/>
</dbReference>
<dbReference type="CDD" id="cd01561">
    <property type="entry name" value="CBS_like"/>
    <property type="match status" value="1"/>
</dbReference>
<proteinExistence type="inferred from homology"/>
<comment type="caution">
    <text evidence="5">The sequence shown here is derived from an EMBL/GenBank/DDBJ whole genome shotgun (WGS) entry which is preliminary data.</text>
</comment>
<keyword evidence="3" id="KW-0663">Pyridoxal phosphate</keyword>
<evidence type="ECO:0000259" key="4">
    <source>
        <dbReference type="Pfam" id="PF00291"/>
    </source>
</evidence>
<dbReference type="FunFam" id="3.40.50.1100:FF:000003">
    <property type="entry name" value="Cystathionine beta-synthase"/>
    <property type="match status" value="1"/>
</dbReference>
<keyword evidence="6" id="KW-1185">Reference proteome</keyword>
<evidence type="ECO:0000313" key="6">
    <source>
        <dbReference type="Proteomes" id="UP000294856"/>
    </source>
</evidence>
<dbReference type="OrthoDB" id="9805733at2"/>
<comment type="similarity">
    <text evidence="2">Belongs to the cysteine synthase/cystathionine beta-synthase family.</text>
</comment>
<dbReference type="RefSeq" id="WP_067445961.1">
    <property type="nucleotide sequence ID" value="NZ_SMFR01000002.1"/>
</dbReference>
<dbReference type="AlphaFoldDB" id="A0A4R1G0A6"/>
<dbReference type="SUPFAM" id="SSF53686">
    <property type="entry name" value="Tryptophan synthase beta subunit-like PLP-dependent enzymes"/>
    <property type="match status" value="1"/>
</dbReference>
<protein>
    <submittedName>
        <fullName evidence="5">Cystathionine beta-synthase</fullName>
    </submittedName>
</protein>
<organism evidence="5 6">
    <name type="scientific">Nocardia alba</name>
    <dbReference type="NCBI Taxonomy" id="225051"/>
    <lineage>
        <taxon>Bacteria</taxon>
        <taxon>Bacillati</taxon>
        <taxon>Actinomycetota</taxon>
        <taxon>Actinomycetes</taxon>
        <taxon>Mycobacteriales</taxon>
        <taxon>Nocardiaceae</taxon>
        <taxon>Nocardia</taxon>
    </lineage>
</organism>
<dbReference type="InterPro" id="IPR001216">
    <property type="entry name" value="P-phosphate_BS"/>
</dbReference>
<dbReference type="EMBL" id="SMFR01000002">
    <property type="protein sequence ID" value="TCJ97071.1"/>
    <property type="molecule type" value="Genomic_DNA"/>
</dbReference>
<dbReference type="Pfam" id="PF00291">
    <property type="entry name" value="PALP"/>
    <property type="match status" value="1"/>
</dbReference>
<sequence>MSNSEPGGAVLPGSARSAAVFDSIDQAVGHTPLVRLNRIADGIEATVYVKLEYLNPGGSVKDRAALFMLDAAEAAGELRPGGVVVEATSGNTGIGLAAIAAARGYRTVVVVPDKSSRDKIALLRAYGAEVHVTPGGRPVGHPEHLRSVGLRLAQEIPGAWFAGQYDNPANPAAHRETTGPEIWAQTGGAVTHYVAGIGTGGTVSGAGEFLKQASDGRVVIVGADPETSVYGGGDGRAWYVESVGHYRHPDTELDEWPLSYHTEVIDRIERISDGESLRVLHRLAKEEGLLLGGSSGTSIAAALRVARSLGPTDVVVVIAPDSGRGYLSKYFDDGWLGQFGFPLLAAHGEPTVGSALGVVEGARSVGVGSSVLAEARLLPSTTTVSSVRAELASRRSLPVVLARQTAGPVVVAEVLGTATQARLVGAADEDPVGAHLDPPPAFVGTTEPVGAAITRLADYHGEVLIVHEGRVVGGVDAAAFVAAVARAEAP</sequence>
<dbReference type="PROSITE" id="PS00901">
    <property type="entry name" value="CYS_SYNTHASE"/>
    <property type="match status" value="1"/>
</dbReference>
<evidence type="ECO:0000256" key="3">
    <source>
        <dbReference type="ARBA" id="ARBA00022898"/>
    </source>
</evidence>
<comment type="cofactor">
    <cofactor evidence="1">
        <name>pyridoxal 5'-phosphate</name>
        <dbReference type="ChEBI" id="CHEBI:597326"/>
    </cofactor>
</comment>
<name>A0A4R1G0A6_9NOCA</name>
<dbReference type="InterPro" id="IPR050214">
    <property type="entry name" value="Cys_Synth/Cystath_Beta-Synth"/>
</dbReference>
<dbReference type="InterPro" id="IPR001926">
    <property type="entry name" value="TrpB-like_PALP"/>
</dbReference>
<gene>
    <name evidence="5" type="ORF">DFR71_3107</name>
</gene>
<accession>A0A4R1G0A6</accession>
<reference evidence="5 6" key="1">
    <citation type="submission" date="2019-03" db="EMBL/GenBank/DDBJ databases">
        <title>Genomic Encyclopedia of Type Strains, Phase IV (KMG-IV): sequencing the most valuable type-strain genomes for metagenomic binning, comparative biology and taxonomic classification.</title>
        <authorList>
            <person name="Goeker M."/>
        </authorList>
    </citation>
    <scope>NUCLEOTIDE SEQUENCE [LARGE SCALE GENOMIC DNA]</scope>
    <source>
        <strain evidence="5 6">DSM 44684</strain>
    </source>
</reference>
<feature type="domain" description="Tryptophan synthase beta chain-like PALP" evidence="4">
    <location>
        <begin position="24"/>
        <end position="321"/>
    </location>
</feature>
<evidence type="ECO:0000256" key="1">
    <source>
        <dbReference type="ARBA" id="ARBA00001933"/>
    </source>
</evidence>
<dbReference type="GO" id="GO:0016765">
    <property type="term" value="F:transferase activity, transferring alkyl or aryl (other than methyl) groups"/>
    <property type="evidence" value="ECO:0007669"/>
    <property type="project" value="UniProtKB-ARBA"/>
</dbReference>
<evidence type="ECO:0000256" key="2">
    <source>
        <dbReference type="ARBA" id="ARBA00007103"/>
    </source>
</evidence>
<dbReference type="InterPro" id="IPR036052">
    <property type="entry name" value="TrpB-like_PALP_sf"/>
</dbReference>